<dbReference type="GO" id="GO:0006351">
    <property type="term" value="P:DNA-templated transcription"/>
    <property type="evidence" value="ECO:0007669"/>
    <property type="project" value="InterPro"/>
</dbReference>
<evidence type="ECO:0000313" key="5">
    <source>
        <dbReference type="Proteomes" id="UP000054845"/>
    </source>
</evidence>
<dbReference type="AlphaFoldDB" id="A0A0P1BGU8"/>
<dbReference type="EMBL" id="CCYA01000260">
    <property type="protein sequence ID" value="CEH15235.1"/>
    <property type="molecule type" value="Genomic_DNA"/>
</dbReference>
<dbReference type="Proteomes" id="UP000054845">
    <property type="component" value="Unassembled WGS sequence"/>
</dbReference>
<keyword evidence="5" id="KW-1185">Reference proteome</keyword>
<feature type="compositionally biased region" description="Polar residues" evidence="2">
    <location>
        <begin position="397"/>
        <end position="428"/>
    </location>
</feature>
<evidence type="ECO:0000259" key="3">
    <source>
        <dbReference type="Pfam" id="PF04082"/>
    </source>
</evidence>
<dbReference type="OrthoDB" id="2441642at2759"/>
<feature type="region of interest" description="Disordered" evidence="2">
    <location>
        <begin position="196"/>
        <end position="260"/>
    </location>
</feature>
<feature type="domain" description="Xylanolytic transcriptional activator regulatory" evidence="3">
    <location>
        <begin position="543"/>
        <end position="608"/>
    </location>
</feature>
<organism evidence="4 5">
    <name type="scientific">Ceraceosorus bombacis</name>
    <dbReference type="NCBI Taxonomy" id="401625"/>
    <lineage>
        <taxon>Eukaryota</taxon>
        <taxon>Fungi</taxon>
        <taxon>Dikarya</taxon>
        <taxon>Basidiomycota</taxon>
        <taxon>Ustilaginomycotina</taxon>
        <taxon>Exobasidiomycetes</taxon>
        <taxon>Ceraceosorales</taxon>
        <taxon>Ceraceosoraceae</taxon>
        <taxon>Ceraceosorus</taxon>
    </lineage>
</organism>
<feature type="region of interest" description="Disordered" evidence="2">
    <location>
        <begin position="387"/>
        <end position="437"/>
    </location>
</feature>
<dbReference type="InterPro" id="IPR007219">
    <property type="entry name" value="XnlR_reg_dom"/>
</dbReference>
<sequence>MRTLREQQENASARAQGLPLGEDERDASTGPNVAISSVGCLKLPITDASLPAAGLLPLCAGTSGLVGTDWQVPTGLPVANSCANASCEDARSHSGSASGGDSEVSTSLVSGGALRDPATRPHAQSQPQASPPNAQMNDAFDAFNSVWMALQYEEQDLSTAHNQQSSASPSVALSRLTPVHGNMQSAFPEHHIRFSDAIPMSPAPQPAALLHPSSRSPRSLPSISHPMPPGQNRQERQQDALQAAPGVSTVPTPTHPFQQSQSAFSLHGDVVHGAVVHGDVVHGLDQLFSSIASCVPSTSTPCPHAMSMPPATSLSPRHSRYVAEPLSDLNSSLSRQTCQTPRALAIPRTLSTAGITLSLVRSLAADFVTSLVCTLPPFIHPSLYTPRPSNVDGHASSPASTRLSGKSSRSQSFSPMATSSDCSAPTRTAKSDTSEDQAPYLPPPLFCARKVATLCLGAKTKAETDFAFDVLDLARTRLFDSGFDDVLDLERLAKTQALLVFQILTQLWGGQKHRSIACARQRDLIEAAAGLVESGICDAPSDPHNWSEWLVAESKRRTVFAFVLLDVLIATSNGTTPLTCKRILDVPLPSRSPLWSAPNRSTWHAACVPTIPHPNFNELSRISDAEGVKASARGRELSASFAKIDGPTAPTGKSLLDGSVSPPCATSLDAFGTHVMLTVTSFDFRDQVSVAA</sequence>
<protein>
    <recommendedName>
        <fullName evidence="3">Xylanolytic transcriptional activator regulatory domain-containing protein</fullName>
    </recommendedName>
</protein>
<name>A0A0P1BGU8_9BASI</name>
<reference evidence="4 5" key="1">
    <citation type="submission" date="2014-09" db="EMBL/GenBank/DDBJ databases">
        <authorList>
            <person name="Magalhaes I.L.F."/>
            <person name="Oliveira U."/>
            <person name="Santos F.R."/>
            <person name="Vidigal T.H.D.A."/>
            <person name="Brescovit A.D."/>
            <person name="Santos A.J."/>
        </authorList>
    </citation>
    <scope>NUCLEOTIDE SEQUENCE [LARGE SCALE GENOMIC DNA]</scope>
</reference>
<evidence type="ECO:0000256" key="1">
    <source>
        <dbReference type="ARBA" id="ARBA00023242"/>
    </source>
</evidence>
<evidence type="ECO:0000313" key="4">
    <source>
        <dbReference type="EMBL" id="CEH15235.1"/>
    </source>
</evidence>
<evidence type="ECO:0000256" key="2">
    <source>
        <dbReference type="SAM" id="MobiDB-lite"/>
    </source>
</evidence>
<feature type="compositionally biased region" description="Low complexity" evidence="2">
    <location>
        <begin position="121"/>
        <end position="135"/>
    </location>
</feature>
<proteinExistence type="predicted"/>
<accession>A0A0P1BGU8</accession>
<feature type="compositionally biased region" description="Low complexity" evidence="2">
    <location>
        <begin position="209"/>
        <end position="225"/>
    </location>
</feature>
<feature type="region of interest" description="Disordered" evidence="2">
    <location>
        <begin position="1"/>
        <end position="30"/>
    </location>
</feature>
<dbReference type="GO" id="GO:0003677">
    <property type="term" value="F:DNA binding"/>
    <property type="evidence" value="ECO:0007669"/>
    <property type="project" value="InterPro"/>
</dbReference>
<feature type="compositionally biased region" description="Polar residues" evidence="2">
    <location>
        <begin position="249"/>
        <end position="260"/>
    </location>
</feature>
<feature type="region of interest" description="Disordered" evidence="2">
    <location>
        <begin position="88"/>
        <end position="137"/>
    </location>
</feature>
<keyword evidence="1" id="KW-0539">Nucleus</keyword>
<dbReference type="GO" id="GO:0008270">
    <property type="term" value="F:zinc ion binding"/>
    <property type="evidence" value="ECO:0007669"/>
    <property type="project" value="InterPro"/>
</dbReference>
<dbReference type="Pfam" id="PF04082">
    <property type="entry name" value="Fungal_trans"/>
    <property type="match status" value="1"/>
</dbReference>